<name>A0AAE1H1T4_9NEOP</name>
<proteinExistence type="predicted"/>
<evidence type="ECO:0000313" key="3">
    <source>
        <dbReference type="Proteomes" id="UP001219518"/>
    </source>
</evidence>
<gene>
    <name evidence="2" type="ORF">KUF71_022423</name>
</gene>
<protein>
    <submittedName>
        <fullName evidence="2">DNA-directed RNA polymerase subunit beta</fullName>
    </submittedName>
</protein>
<keyword evidence="2" id="KW-0240">DNA-directed RNA polymerase</keyword>
<feature type="region of interest" description="Disordered" evidence="1">
    <location>
        <begin position="1"/>
        <end position="29"/>
    </location>
</feature>
<feature type="region of interest" description="Disordered" evidence="1">
    <location>
        <begin position="63"/>
        <end position="82"/>
    </location>
</feature>
<keyword evidence="2" id="KW-0804">Transcription</keyword>
<dbReference type="Proteomes" id="UP001219518">
    <property type="component" value="Unassembled WGS sequence"/>
</dbReference>
<feature type="compositionally biased region" description="Polar residues" evidence="1">
    <location>
        <begin position="11"/>
        <end position="29"/>
    </location>
</feature>
<evidence type="ECO:0000256" key="1">
    <source>
        <dbReference type="SAM" id="MobiDB-lite"/>
    </source>
</evidence>
<keyword evidence="3" id="KW-1185">Reference proteome</keyword>
<reference evidence="2" key="2">
    <citation type="journal article" date="2023" name="BMC Genomics">
        <title>Pest status, molecular evolution, and epigenetic factors derived from the genome assembly of Frankliniella fusca, a thysanopteran phytovirus vector.</title>
        <authorList>
            <person name="Catto M.A."/>
            <person name="Labadie P.E."/>
            <person name="Jacobson A.L."/>
            <person name="Kennedy G.G."/>
            <person name="Srinivasan R."/>
            <person name="Hunt B.G."/>
        </authorList>
    </citation>
    <scope>NUCLEOTIDE SEQUENCE</scope>
    <source>
        <strain evidence="2">PL_HMW_Pooled</strain>
    </source>
</reference>
<evidence type="ECO:0000313" key="2">
    <source>
        <dbReference type="EMBL" id="KAK3912969.1"/>
    </source>
</evidence>
<reference evidence="2" key="1">
    <citation type="submission" date="2021-07" db="EMBL/GenBank/DDBJ databases">
        <authorList>
            <person name="Catto M.A."/>
            <person name="Jacobson A."/>
            <person name="Kennedy G."/>
            <person name="Labadie P."/>
            <person name="Hunt B.G."/>
            <person name="Srinivasan R."/>
        </authorList>
    </citation>
    <scope>NUCLEOTIDE SEQUENCE</scope>
    <source>
        <strain evidence="2">PL_HMW_Pooled</strain>
        <tissue evidence="2">Head</tissue>
    </source>
</reference>
<dbReference type="AlphaFoldDB" id="A0AAE1H1T4"/>
<organism evidence="2 3">
    <name type="scientific">Frankliniella fusca</name>
    <dbReference type="NCBI Taxonomy" id="407009"/>
    <lineage>
        <taxon>Eukaryota</taxon>
        <taxon>Metazoa</taxon>
        <taxon>Ecdysozoa</taxon>
        <taxon>Arthropoda</taxon>
        <taxon>Hexapoda</taxon>
        <taxon>Insecta</taxon>
        <taxon>Pterygota</taxon>
        <taxon>Neoptera</taxon>
        <taxon>Paraneoptera</taxon>
        <taxon>Thysanoptera</taxon>
        <taxon>Terebrantia</taxon>
        <taxon>Thripoidea</taxon>
        <taxon>Thripidae</taxon>
        <taxon>Frankliniella</taxon>
    </lineage>
</organism>
<sequence>MDEGVPAIEKSYSSDMEMNSPPSRDSPATFSVISSKYADGDRNMDLSCCNPWPIKSESRWRGGGFLETKPQKSNSNGHVDSSYKHVWCPLDEFSSKQRHPHYNFCD</sequence>
<comment type="caution">
    <text evidence="2">The sequence shown here is derived from an EMBL/GenBank/DDBJ whole genome shotgun (WGS) entry which is preliminary data.</text>
</comment>
<dbReference type="EMBL" id="JAHWGI010000307">
    <property type="protein sequence ID" value="KAK3912969.1"/>
    <property type="molecule type" value="Genomic_DNA"/>
</dbReference>
<accession>A0AAE1H1T4</accession>
<dbReference type="GO" id="GO:0000428">
    <property type="term" value="C:DNA-directed RNA polymerase complex"/>
    <property type="evidence" value="ECO:0007669"/>
    <property type="project" value="UniProtKB-KW"/>
</dbReference>